<dbReference type="InterPro" id="IPR001810">
    <property type="entry name" value="F-box_dom"/>
</dbReference>
<dbReference type="SMART" id="SM00256">
    <property type="entry name" value="FBOX"/>
    <property type="match status" value="1"/>
</dbReference>
<dbReference type="AlphaFoldDB" id="A0A1X2ILM3"/>
<name>A0A1X2ILM3_9FUNG</name>
<comment type="caution">
    <text evidence="2">The sequence shown here is derived from an EMBL/GenBank/DDBJ whole genome shotgun (WGS) entry which is preliminary data.</text>
</comment>
<dbReference type="SUPFAM" id="SSF81383">
    <property type="entry name" value="F-box domain"/>
    <property type="match status" value="1"/>
</dbReference>
<proteinExistence type="predicted"/>
<dbReference type="Proteomes" id="UP000193560">
    <property type="component" value="Unassembled WGS sequence"/>
</dbReference>
<organism evidence="2 3">
    <name type="scientific">Absidia repens</name>
    <dbReference type="NCBI Taxonomy" id="90262"/>
    <lineage>
        <taxon>Eukaryota</taxon>
        <taxon>Fungi</taxon>
        <taxon>Fungi incertae sedis</taxon>
        <taxon>Mucoromycota</taxon>
        <taxon>Mucoromycotina</taxon>
        <taxon>Mucoromycetes</taxon>
        <taxon>Mucorales</taxon>
        <taxon>Cunninghamellaceae</taxon>
        <taxon>Absidia</taxon>
    </lineage>
</organism>
<sequence length="705" mass="80709">MKSILLFPSEIIEIICSYLSGSDYCTCLSVSSSWYDIFIQHLYRNLTIHGEQHLEQVCRNLLHHAPVYLGNSVRTINLRIESISNRHLSQLGAWCIFVESLSLRWSIWNEDELQQTPQKDGDEIAKRKEQFPSIMASFIGPFMNLTRLSLDVSFGKQEITLPDFIPFLPRLTSLTVANGTHLSFEYLECIHKMCPSIEHLSLQGTFIGQIPSITRTATAETTTVDGIEGSNTTPIVTLSDIKPATRLFTIELVFVSGGYEHYSDWLLYFGMKYPNLVSFEFRQYGPPSTSAVLGPQQVNSSMYDCVFTHLATGCPLLSDVSFYNIHLHPSFFDKMCQSLRHVSLHLPLFPTTSYLSSLFHHHGLQQHLTSLDLSIPLKKDNSNNDPQLLSSDLFGVLGQLYNLTTLTLRGGKEVTCIHLDLLLQTFNRLTQLTLVGLKLGLQQQRQQQSTDDNANNSLLETTVYHPNDFSTLRPTHTVGTAEDQQKQIRSPHYPLESLTLRGISLMDPWYLFPWVNDHMELSYLTLAQSCRSISTLTNQAAPCTIWLPDTRLKKFVANERRHQKNPTRLYLLHQTMADDMNDGRHWPRETDDYWPRFTDVDTNACINGDKHIWYILQDFDPEQPRSGQLAPLKSDQNFEWVVTYHSIKSTCPWYAEFCDAAEDVYKKQDLTKNKVDDIDGVEYMKIVCRSIGYLEIYGQRLSFAD</sequence>
<evidence type="ECO:0000313" key="3">
    <source>
        <dbReference type="Proteomes" id="UP000193560"/>
    </source>
</evidence>
<evidence type="ECO:0000313" key="2">
    <source>
        <dbReference type="EMBL" id="ORZ18667.1"/>
    </source>
</evidence>
<feature type="domain" description="F-box" evidence="1">
    <location>
        <begin position="7"/>
        <end position="47"/>
    </location>
</feature>
<dbReference type="Pfam" id="PF12937">
    <property type="entry name" value="F-box-like"/>
    <property type="match status" value="1"/>
</dbReference>
<dbReference type="EMBL" id="MCGE01000008">
    <property type="protein sequence ID" value="ORZ18667.1"/>
    <property type="molecule type" value="Genomic_DNA"/>
</dbReference>
<protein>
    <recommendedName>
        <fullName evidence="1">F-box domain-containing protein</fullName>
    </recommendedName>
</protein>
<accession>A0A1X2ILM3</accession>
<gene>
    <name evidence="2" type="ORF">BCR42DRAFT_411373</name>
</gene>
<dbReference type="SUPFAM" id="SSF52047">
    <property type="entry name" value="RNI-like"/>
    <property type="match status" value="1"/>
</dbReference>
<evidence type="ECO:0000259" key="1">
    <source>
        <dbReference type="SMART" id="SM00256"/>
    </source>
</evidence>
<reference evidence="2 3" key="1">
    <citation type="submission" date="2016-07" db="EMBL/GenBank/DDBJ databases">
        <title>Pervasive Adenine N6-methylation of Active Genes in Fungi.</title>
        <authorList>
            <consortium name="DOE Joint Genome Institute"/>
            <person name="Mondo S.J."/>
            <person name="Dannebaum R.O."/>
            <person name="Kuo R.C."/>
            <person name="Labutti K."/>
            <person name="Haridas S."/>
            <person name="Kuo A."/>
            <person name="Salamov A."/>
            <person name="Ahrendt S.R."/>
            <person name="Lipzen A."/>
            <person name="Sullivan W."/>
            <person name="Andreopoulos W.B."/>
            <person name="Clum A."/>
            <person name="Lindquist E."/>
            <person name="Daum C."/>
            <person name="Ramamoorthy G.K."/>
            <person name="Gryganskyi A."/>
            <person name="Culley D."/>
            <person name="Magnuson J.K."/>
            <person name="James T.Y."/>
            <person name="O'Malley M.A."/>
            <person name="Stajich J.E."/>
            <person name="Spatafora J.W."/>
            <person name="Visel A."/>
            <person name="Grigoriev I.V."/>
        </authorList>
    </citation>
    <scope>NUCLEOTIDE SEQUENCE [LARGE SCALE GENOMIC DNA]</scope>
    <source>
        <strain evidence="2 3">NRRL 1336</strain>
    </source>
</reference>
<keyword evidence="3" id="KW-1185">Reference proteome</keyword>
<dbReference type="InterPro" id="IPR036047">
    <property type="entry name" value="F-box-like_dom_sf"/>
</dbReference>
<dbReference type="Gene3D" id="3.80.10.10">
    <property type="entry name" value="Ribonuclease Inhibitor"/>
    <property type="match status" value="1"/>
</dbReference>
<dbReference type="OrthoDB" id="2285227at2759"/>
<dbReference type="InterPro" id="IPR032675">
    <property type="entry name" value="LRR_dom_sf"/>
</dbReference>
<dbReference type="CDD" id="cd09917">
    <property type="entry name" value="F-box_SF"/>
    <property type="match status" value="1"/>
</dbReference>